<gene>
    <name evidence="8" type="primary">LOC108842930</name>
</gene>
<dbReference type="Proteomes" id="UP000504610">
    <property type="component" value="Chromosome 2"/>
</dbReference>
<organism evidence="7 8">
    <name type="scientific">Raphanus sativus</name>
    <name type="common">Radish</name>
    <name type="synonym">Raphanus raphanistrum var. sativus</name>
    <dbReference type="NCBI Taxonomy" id="3726"/>
    <lineage>
        <taxon>Eukaryota</taxon>
        <taxon>Viridiplantae</taxon>
        <taxon>Streptophyta</taxon>
        <taxon>Embryophyta</taxon>
        <taxon>Tracheophyta</taxon>
        <taxon>Spermatophyta</taxon>
        <taxon>Magnoliopsida</taxon>
        <taxon>eudicotyledons</taxon>
        <taxon>Gunneridae</taxon>
        <taxon>Pentapetalae</taxon>
        <taxon>rosids</taxon>
        <taxon>malvids</taxon>
        <taxon>Brassicales</taxon>
        <taxon>Brassicaceae</taxon>
        <taxon>Brassiceae</taxon>
        <taxon>Raphanus</taxon>
    </lineage>
</organism>
<evidence type="ECO:0000313" key="8">
    <source>
        <dbReference type="RefSeq" id="XP_018471489.2"/>
    </source>
</evidence>
<comment type="similarity">
    <text evidence="2 6">Belongs to the plant self-incompatibility (S1) protein family.</text>
</comment>
<feature type="non-terminal residue" evidence="8">
    <location>
        <position position="1"/>
    </location>
</feature>
<protein>
    <recommendedName>
        <fullName evidence="6">S-protein homolog</fullName>
    </recommendedName>
</protein>
<reference evidence="8" key="2">
    <citation type="submission" date="2025-08" db="UniProtKB">
        <authorList>
            <consortium name="RefSeq"/>
        </authorList>
    </citation>
    <scope>IDENTIFICATION</scope>
    <source>
        <tissue evidence="8">Leaf</tissue>
    </source>
</reference>
<evidence type="ECO:0000256" key="1">
    <source>
        <dbReference type="ARBA" id="ARBA00004613"/>
    </source>
</evidence>
<dbReference type="InterPro" id="IPR010264">
    <property type="entry name" value="Self-incomp_S1"/>
</dbReference>
<evidence type="ECO:0000256" key="2">
    <source>
        <dbReference type="ARBA" id="ARBA00005581"/>
    </source>
</evidence>
<dbReference type="GO" id="GO:0060320">
    <property type="term" value="P:rejection of self pollen"/>
    <property type="evidence" value="ECO:0007669"/>
    <property type="project" value="UniProtKB-KW"/>
</dbReference>
<proteinExistence type="inferred from homology"/>
<dbReference type="Pfam" id="PF05938">
    <property type="entry name" value="Self-incomp_S1"/>
    <property type="match status" value="1"/>
</dbReference>
<dbReference type="PANTHER" id="PTHR31232">
    <property type="match status" value="1"/>
</dbReference>
<sequence>KQNLFKRAMGLDFEIGSKSRLATAFTWCLLIASACVPTTTSAARFEVRNEIAKYPGRNRQLSIRCSSINNDLDFQKLKPGESKSWSFKAVYIKIPFIYTYFQCTFYTAFCSPDGQTETVFAGERKFRWQCDDQEEECIWVAKREGLYLRRITRDDKGQRLYEDKLRVAWIGGTNYFPIGD</sequence>
<evidence type="ECO:0000256" key="3">
    <source>
        <dbReference type="ARBA" id="ARBA00022471"/>
    </source>
</evidence>
<dbReference type="RefSeq" id="XP_018471489.2">
    <property type="nucleotide sequence ID" value="XM_018615987.2"/>
</dbReference>
<dbReference type="GO" id="GO:0005576">
    <property type="term" value="C:extracellular region"/>
    <property type="evidence" value="ECO:0007669"/>
    <property type="project" value="UniProtKB-SubCell"/>
</dbReference>
<keyword evidence="4 6" id="KW-0964">Secreted</keyword>
<dbReference type="PANTHER" id="PTHR31232:SF83">
    <property type="entry name" value="S-PROTEIN HOMOLOG"/>
    <property type="match status" value="1"/>
</dbReference>
<reference evidence="7" key="1">
    <citation type="journal article" date="2019" name="Database">
        <title>The radish genome database (RadishGD): an integrated information resource for radish genomics.</title>
        <authorList>
            <person name="Yu H.J."/>
            <person name="Baek S."/>
            <person name="Lee Y.J."/>
            <person name="Cho A."/>
            <person name="Mun J.H."/>
        </authorList>
    </citation>
    <scope>NUCLEOTIDE SEQUENCE [LARGE SCALE GENOMIC DNA]</scope>
    <source>
        <strain evidence="7">cv. WK10039</strain>
    </source>
</reference>
<evidence type="ECO:0000313" key="7">
    <source>
        <dbReference type="Proteomes" id="UP000504610"/>
    </source>
</evidence>
<keyword evidence="7" id="KW-1185">Reference proteome</keyword>
<dbReference type="GeneID" id="108842930"/>
<keyword evidence="5" id="KW-0732">Signal</keyword>
<evidence type="ECO:0000256" key="4">
    <source>
        <dbReference type="ARBA" id="ARBA00022525"/>
    </source>
</evidence>
<evidence type="ECO:0000256" key="5">
    <source>
        <dbReference type="ARBA" id="ARBA00022729"/>
    </source>
</evidence>
<dbReference type="OrthoDB" id="1021310at2759"/>
<dbReference type="KEGG" id="rsz:108842930"/>
<evidence type="ECO:0000256" key="6">
    <source>
        <dbReference type="RuleBase" id="RU367044"/>
    </source>
</evidence>
<keyword evidence="3 6" id="KW-0713">Self-incompatibility</keyword>
<accession>A0A6J0MH92</accession>
<dbReference type="AlphaFoldDB" id="A0A6J0MH92"/>
<comment type="subcellular location">
    <subcellularLocation>
        <location evidence="1 6">Secreted</location>
    </subcellularLocation>
</comment>
<name>A0A6J0MH92_RAPSA</name>